<dbReference type="SMART" id="SM00184">
    <property type="entry name" value="RING"/>
    <property type="match status" value="1"/>
</dbReference>
<keyword evidence="3" id="KW-0862">Zinc</keyword>
<dbReference type="InParanoid" id="A0A0C2T6D8"/>
<dbReference type="GO" id="GO:0061630">
    <property type="term" value="F:ubiquitin protein ligase activity"/>
    <property type="evidence" value="ECO:0007669"/>
    <property type="project" value="TreeGrafter"/>
</dbReference>
<evidence type="ECO:0000313" key="8">
    <source>
        <dbReference type="Proteomes" id="UP000054549"/>
    </source>
</evidence>
<dbReference type="InterPro" id="IPR013083">
    <property type="entry name" value="Znf_RING/FYVE/PHD"/>
</dbReference>
<dbReference type="PANTHER" id="PTHR45931:SF3">
    <property type="entry name" value="RING ZINC FINGER-CONTAINING PROTEIN"/>
    <property type="match status" value="1"/>
</dbReference>
<gene>
    <name evidence="7" type="ORF">M378DRAFT_182927</name>
</gene>
<evidence type="ECO:0000256" key="1">
    <source>
        <dbReference type="ARBA" id="ARBA00022723"/>
    </source>
</evidence>
<sequence>MSSREPRWYCHECSADMMPIMAPHPICSSCHGDFVEKMENPADDPREFAHPDHGDLDLPPALGALLMAFQGMSERGNSSRSRRRPDNDAGSRITFSILNDDHHRTISIGGPNTLGRSNPEGEGRVPTMSEYLRRDAPTPPTIAGPLMAQYIMALLGHDDPILTRRLSGDFQGAEAGGMGDYVFSQEALDRIITHIMENSNANRPVPASDEVINNLPRDVLLEGSDILEKDCAICKEQFSLQTDDPDELMVVTLPCKHIFHEPCIMPWLKSSGTCPVCRHALVPQPGDPSTSNGNARPGSSSNRHSHSRSRSPGSNSSSQPGLLHAFFGGFGRTNDSSSRHNPDPDPPRSSADRNGRRFPGSWEEGLD</sequence>
<proteinExistence type="predicted"/>
<keyword evidence="2 4" id="KW-0863">Zinc-finger</keyword>
<evidence type="ECO:0000256" key="5">
    <source>
        <dbReference type="SAM" id="MobiDB-lite"/>
    </source>
</evidence>
<feature type="region of interest" description="Disordered" evidence="5">
    <location>
        <begin position="283"/>
        <end position="367"/>
    </location>
</feature>
<dbReference type="EMBL" id="KN818222">
    <property type="protein sequence ID" value="KIL71525.1"/>
    <property type="molecule type" value="Genomic_DNA"/>
</dbReference>
<dbReference type="HOGENOM" id="CLU_049060_0_0_1"/>
<dbReference type="Proteomes" id="UP000054549">
    <property type="component" value="Unassembled WGS sequence"/>
</dbReference>
<dbReference type="InterPro" id="IPR051834">
    <property type="entry name" value="RING_finger_E3_ligase"/>
</dbReference>
<dbReference type="PROSITE" id="PS50089">
    <property type="entry name" value="ZF_RING_2"/>
    <property type="match status" value="1"/>
</dbReference>
<feature type="domain" description="RING-type" evidence="6">
    <location>
        <begin position="231"/>
        <end position="278"/>
    </location>
</feature>
<dbReference type="GO" id="GO:0006511">
    <property type="term" value="P:ubiquitin-dependent protein catabolic process"/>
    <property type="evidence" value="ECO:0007669"/>
    <property type="project" value="TreeGrafter"/>
</dbReference>
<dbReference type="GO" id="GO:0005634">
    <property type="term" value="C:nucleus"/>
    <property type="evidence" value="ECO:0007669"/>
    <property type="project" value="TreeGrafter"/>
</dbReference>
<keyword evidence="8" id="KW-1185">Reference proteome</keyword>
<dbReference type="OrthoDB" id="8062037at2759"/>
<dbReference type="STRING" id="946122.A0A0C2T6D8"/>
<organism evidence="7 8">
    <name type="scientific">Amanita muscaria (strain Koide BX008)</name>
    <dbReference type="NCBI Taxonomy" id="946122"/>
    <lineage>
        <taxon>Eukaryota</taxon>
        <taxon>Fungi</taxon>
        <taxon>Dikarya</taxon>
        <taxon>Basidiomycota</taxon>
        <taxon>Agaricomycotina</taxon>
        <taxon>Agaricomycetes</taxon>
        <taxon>Agaricomycetidae</taxon>
        <taxon>Agaricales</taxon>
        <taxon>Pluteineae</taxon>
        <taxon>Amanitaceae</taxon>
        <taxon>Amanita</taxon>
    </lineage>
</organism>
<dbReference type="Pfam" id="PF13639">
    <property type="entry name" value="zf-RING_2"/>
    <property type="match status" value="1"/>
</dbReference>
<accession>A0A0C2T6D8</accession>
<feature type="compositionally biased region" description="Basic and acidic residues" evidence="5">
    <location>
        <begin position="337"/>
        <end position="355"/>
    </location>
</feature>
<name>A0A0C2T6D8_AMAMK</name>
<dbReference type="CDD" id="cd16454">
    <property type="entry name" value="RING-H2_PA-TM-RING"/>
    <property type="match status" value="1"/>
</dbReference>
<evidence type="ECO:0000259" key="6">
    <source>
        <dbReference type="PROSITE" id="PS50089"/>
    </source>
</evidence>
<dbReference type="GO" id="GO:0008270">
    <property type="term" value="F:zinc ion binding"/>
    <property type="evidence" value="ECO:0007669"/>
    <property type="project" value="UniProtKB-KW"/>
</dbReference>
<dbReference type="AlphaFoldDB" id="A0A0C2T6D8"/>
<dbReference type="SUPFAM" id="SSF57850">
    <property type="entry name" value="RING/U-box"/>
    <property type="match status" value="1"/>
</dbReference>
<evidence type="ECO:0000256" key="3">
    <source>
        <dbReference type="ARBA" id="ARBA00022833"/>
    </source>
</evidence>
<dbReference type="InterPro" id="IPR001841">
    <property type="entry name" value="Znf_RING"/>
</dbReference>
<evidence type="ECO:0000313" key="7">
    <source>
        <dbReference type="EMBL" id="KIL71525.1"/>
    </source>
</evidence>
<keyword evidence="1" id="KW-0479">Metal-binding</keyword>
<dbReference type="PANTHER" id="PTHR45931">
    <property type="entry name" value="SI:CH211-59O9.10"/>
    <property type="match status" value="1"/>
</dbReference>
<evidence type="ECO:0000256" key="2">
    <source>
        <dbReference type="ARBA" id="ARBA00022771"/>
    </source>
</evidence>
<protein>
    <recommendedName>
        <fullName evidence="6">RING-type domain-containing protein</fullName>
    </recommendedName>
</protein>
<dbReference type="Gene3D" id="3.30.40.10">
    <property type="entry name" value="Zinc/RING finger domain, C3HC4 (zinc finger)"/>
    <property type="match status" value="1"/>
</dbReference>
<feature type="region of interest" description="Disordered" evidence="5">
    <location>
        <begin position="73"/>
        <end position="92"/>
    </location>
</feature>
<evidence type="ECO:0000256" key="4">
    <source>
        <dbReference type="PROSITE-ProRule" id="PRU00175"/>
    </source>
</evidence>
<reference evidence="7 8" key="1">
    <citation type="submission" date="2014-04" db="EMBL/GenBank/DDBJ databases">
        <title>Evolutionary Origins and Diversification of the Mycorrhizal Mutualists.</title>
        <authorList>
            <consortium name="DOE Joint Genome Institute"/>
            <consortium name="Mycorrhizal Genomics Consortium"/>
            <person name="Kohler A."/>
            <person name="Kuo A."/>
            <person name="Nagy L.G."/>
            <person name="Floudas D."/>
            <person name="Copeland A."/>
            <person name="Barry K.W."/>
            <person name="Cichocki N."/>
            <person name="Veneault-Fourrey C."/>
            <person name="LaButti K."/>
            <person name="Lindquist E.A."/>
            <person name="Lipzen A."/>
            <person name="Lundell T."/>
            <person name="Morin E."/>
            <person name="Murat C."/>
            <person name="Riley R."/>
            <person name="Ohm R."/>
            <person name="Sun H."/>
            <person name="Tunlid A."/>
            <person name="Henrissat B."/>
            <person name="Grigoriev I.V."/>
            <person name="Hibbett D.S."/>
            <person name="Martin F."/>
        </authorList>
    </citation>
    <scope>NUCLEOTIDE SEQUENCE [LARGE SCALE GENOMIC DNA]</scope>
    <source>
        <strain evidence="7 8">Koide BX008</strain>
    </source>
</reference>